<name>A0ABW3HZ61_9FLAO</name>
<evidence type="ECO:0000313" key="2">
    <source>
        <dbReference type="EMBL" id="MFD0962540.1"/>
    </source>
</evidence>
<protein>
    <submittedName>
        <fullName evidence="2">Uncharacterized protein</fullName>
    </submittedName>
</protein>
<reference evidence="3" key="1">
    <citation type="journal article" date="2019" name="Int. J. Syst. Evol. Microbiol.">
        <title>The Global Catalogue of Microorganisms (GCM) 10K type strain sequencing project: providing services to taxonomists for standard genome sequencing and annotation.</title>
        <authorList>
            <consortium name="The Broad Institute Genomics Platform"/>
            <consortium name="The Broad Institute Genome Sequencing Center for Infectious Disease"/>
            <person name="Wu L."/>
            <person name="Ma J."/>
        </authorList>
    </citation>
    <scope>NUCLEOTIDE SEQUENCE [LARGE SCALE GENOMIC DNA]</scope>
    <source>
        <strain evidence="3">CCUG 62114</strain>
    </source>
</reference>
<dbReference type="RefSeq" id="WP_377712308.1">
    <property type="nucleotide sequence ID" value="NZ_JBHTJM010000002.1"/>
</dbReference>
<organism evidence="2 3">
    <name type="scientific">Pseudofulvibacter geojedonensis</name>
    <dbReference type="NCBI Taxonomy" id="1123758"/>
    <lineage>
        <taxon>Bacteria</taxon>
        <taxon>Pseudomonadati</taxon>
        <taxon>Bacteroidota</taxon>
        <taxon>Flavobacteriia</taxon>
        <taxon>Flavobacteriales</taxon>
        <taxon>Flavobacteriaceae</taxon>
        <taxon>Pseudofulvibacter</taxon>
    </lineage>
</organism>
<keyword evidence="1" id="KW-0732">Signal</keyword>
<comment type="caution">
    <text evidence="2">The sequence shown here is derived from an EMBL/GenBank/DDBJ whole genome shotgun (WGS) entry which is preliminary data.</text>
</comment>
<sequence length="264" mass="30922">MNKILLVLTLLLSSFMLADNACLVTYQYKIFPVGVFDNKIIAVDVEIMRSDYKGKENDVKVQWQLKSFYSVYNFNQKRINSVELNNEVIKSSSYLDVLKEKYSLVLEEIKAKFKNIDYFEVNYLSYCDFQKNCEKVKMISDNNENTYLSFEGEKFLLNFSLNYKLNDSALASNDLSAYYISSVRIYQSKKIKIVLPHLETGHEISMGWYTSDPKKKPKDYYNTGTVIISKEHKPNFSLHKQEIPVYEEPLLHHAYGYDFLIKVN</sequence>
<accession>A0ABW3HZ61</accession>
<dbReference type="EMBL" id="JBHTJM010000002">
    <property type="protein sequence ID" value="MFD0962540.1"/>
    <property type="molecule type" value="Genomic_DNA"/>
</dbReference>
<feature type="chain" id="PRO_5045929219" evidence="1">
    <location>
        <begin position="19"/>
        <end position="264"/>
    </location>
</feature>
<feature type="signal peptide" evidence="1">
    <location>
        <begin position="1"/>
        <end position="18"/>
    </location>
</feature>
<dbReference type="Proteomes" id="UP001596997">
    <property type="component" value="Unassembled WGS sequence"/>
</dbReference>
<proteinExistence type="predicted"/>
<gene>
    <name evidence="2" type="ORF">ACFQ1O_00815</name>
</gene>
<evidence type="ECO:0000313" key="3">
    <source>
        <dbReference type="Proteomes" id="UP001596997"/>
    </source>
</evidence>
<keyword evidence="3" id="KW-1185">Reference proteome</keyword>
<evidence type="ECO:0000256" key="1">
    <source>
        <dbReference type="SAM" id="SignalP"/>
    </source>
</evidence>